<dbReference type="RefSeq" id="WP_147714519.1">
    <property type="nucleotide sequence ID" value="NZ_VKAD01000002.1"/>
</dbReference>
<sequence>MKIKLTIALLLLSITCSALLSAYWFFSQELSRTLTSREWMQNMVLILPKEFNQAASEYRLMERVNVSSTTKFLQDGVFIKSLSVQVYQLNQQGEVDLMPPVEFSIDGVWELVDNYLVTKNTSINNLPTARGMALSSEEVEVLRKRIIILEEETKRVDKLAKDKLLFTSLNQDSQLLYAE</sequence>
<protein>
    <submittedName>
        <fullName evidence="1">Uncharacterized protein</fullName>
    </submittedName>
</protein>
<dbReference type="InterPro" id="IPR035288">
    <property type="entry name" value="ToxS"/>
</dbReference>
<accession>A0A5C8Z3X4</accession>
<dbReference type="Proteomes" id="UP000321764">
    <property type="component" value="Unassembled WGS sequence"/>
</dbReference>
<keyword evidence="2" id="KW-1185">Reference proteome</keyword>
<comment type="caution">
    <text evidence="1">The sequence shown here is derived from an EMBL/GenBank/DDBJ whole genome shotgun (WGS) entry which is preliminary data.</text>
</comment>
<proteinExistence type="predicted"/>
<dbReference type="EMBL" id="VKAD01000002">
    <property type="protein sequence ID" value="TXR51923.1"/>
    <property type="molecule type" value="Genomic_DNA"/>
</dbReference>
<dbReference type="OrthoDB" id="5916028at2"/>
<name>A0A5C8Z3X4_9GAMM</name>
<evidence type="ECO:0000313" key="1">
    <source>
        <dbReference type="EMBL" id="TXR51923.1"/>
    </source>
</evidence>
<dbReference type="GO" id="GO:0016020">
    <property type="term" value="C:membrane"/>
    <property type="evidence" value="ECO:0007669"/>
    <property type="project" value="InterPro"/>
</dbReference>
<organism evidence="1 2">
    <name type="scientific">Reinekea thalattae</name>
    <dbReference type="NCBI Taxonomy" id="2593301"/>
    <lineage>
        <taxon>Bacteria</taxon>
        <taxon>Pseudomonadati</taxon>
        <taxon>Pseudomonadota</taxon>
        <taxon>Gammaproteobacteria</taxon>
        <taxon>Oceanospirillales</taxon>
        <taxon>Saccharospirillaceae</taxon>
        <taxon>Reinekea</taxon>
    </lineage>
</organism>
<gene>
    <name evidence="1" type="ORF">FME95_10890</name>
</gene>
<reference evidence="1 2" key="1">
    <citation type="submission" date="2019-07" db="EMBL/GenBank/DDBJ databases">
        <title>Reinekea sp. strain SSH23 genome sequencing and assembly.</title>
        <authorList>
            <person name="Kim I."/>
        </authorList>
    </citation>
    <scope>NUCLEOTIDE SEQUENCE [LARGE SCALE GENOMIC DNA]</scope>
    <source>
        <strain evidence="1 2">SSH23</strain>
    </source>
</reference>
<dbReference type="Pfam" id="PF17323">
    <property type="entry name" value="ToxS"/>
    <property type="match status" value="1"/>
</dbReference>
<evidence type="ECO:0000313" key="2">
    <source>
        <dbReference type="Proteomes" id="UP000321764"/>
    </source>
</evidence>
<dbReference type="AlphaFoldDB" id="A0A5C8Z3X4"/>